<reference evidence="1 2" key="1">
    <citation type="submission" date="2016-10" db="EMBL/GenBank/DDBJ databases">
        <authorList>
            <person name="de Groot N.N."/>
        </authorList>
    </citation>
    <scope>NUCLEOTIDE SEQUENCE [LARGE SCALE GENOMIC DNA]</scope>
    <source>
        <strain evidence="1 2">DSM 15123</strain>
    </source>
</reference>
<protein>
    <submittedName>
        <fullName evidence="1">2'-5' RNA ligase superfamily protein</fullName>
    </submittedName>
</protein>
<proteinExistence type="predicted"/>
<dbReference type="Pfam" id="PF13563">
    <property type="entry name" value="2_5_RNA_ligase2"/>
    <property type="match status" value="1"/>
</dbReference>
<keyword evidence="1" id="KW-0436">Ligase</keyword>
<sequence>MWFLLWALDVDVPALRPLFAQARQQLAPWLLHGYRRQPHVTLGLCGFPGQTRAQSSLGDRMQEHHVAGESDSLPDACSLAGLRRQVEGLERSIALSPFRMDVGGAGSFTSAPFLAVHQGGELQALRAALALDPALQHLEDYVPHVTLGLYRESWLRSQLQQGLRAVDGLPTVSLQVRQVQLMAYAAADVGGPLVTVAAFDLRSRRLRWNPPACRVLGESWLKTWDG</sequence>
<dbReference type="AlphaFoldDB" id="A0A1H8DM72"/>
<dbReference type="Proteomes" id="UP000199531">
    <property type="component" value="Unassembled WGS sequence"/>
</dbReference>
<dbReference type="SUPFAM" id="SSF55144">
    <property type="entry name" value="LigT-like"/>
    <property type="match status" value="1"/>
</dbReference>
<dbReference type="InterPro" id="IPR009097">
    <property type="entry name" value="Cyclic_Pdiesterase"/>
</dbReference>
<dbReference type="EMBL" id="FOCW01000001">
    <property type="protein sequence ID" value="SEN08369.1"/>
    <property type="molecule type" value="Genomic_DNA"/>
</dbReference>
<accession>A0A1H8DM72</accession>
<organism evidence="1 2">
    <name type="scientific">Brachymonas denitrificans DSM 15123</name>
    <dbReference type="NCBI Taxonomy" id="1121117"/>
    <lineage>
        <taxon>Bacteria</taxon>
        <taxon>Pseudomonadati</taxon>
        <taxon>Pseudomonadota</taxon>
        <taxon>Betaproteobacteria</taxon>
        <taxon>Burkholderiales</taxon>
        <taxon>Comamonadaceae</taxon>
        <taxon>Brachymonas</taxon>
    </lineage>
</organism>
<evidence type="ECO:0000313" key="2">
    <source>
        <dbReference type="Proteomes" id="UP000199531"/>
    </source>
</evidence>
<name>A0A1H8DM72_9BURK</name>
<dbReference type="GO" id="GO:0016874">
    <property type="term" value="F:ligase activity"/>
    <property type="evidence" value="ECO:0007669"/>
    <property type="project" value="UniProtKB-KW"/>
</dbReference>
<dbReference type="RefSeq" id="WP_159430678.1">
    <property type="nucleotide sequence ID" value="NZ_FOCW01000001.1"/>
</dbReference>
<evidence type="ECO:0000313" key="1">
    <source>
        <dbReference type="EMBL" id="SEN08369.1"/>
    </source>
</evidence>
<dbReference type="OrthoDB" id="5540889at2"/>
<gene>
    <name evidence="1" type="ORF">SAMN02745977_00376</name>
</gene>
<dbReference type="STRING" id="1121117.SAMN02745977_00376"/>
<dbReference type="Gene3D" id="3.90.1140.10">
    <property type="entry name" value="Cyclic phosphodiesterase"/>
    <property type="match status" value="1"/>
</dbReference>
<keyword evidence="2" id="KW-1185">Reference proteome</keyword>